<keyword evidence="2" id="KW-0067">ATP-binding</keyword>
<accession>A0A1C0Z268</accession>
<keyword evidence="2" id="KW-0547">Nucleotide-binding</keyword>
<dbReference type="Proteomes" id="UP000093482">
    <property type="component" value="Unassembled WGS sequence"/>
</dbReference>
<proteinExistence type="predicted"/>
<evidence type="ECO:0000259" key="1">
    <source>
        <dbReference type="Pfam" id="PF09848"/>
    </source>
</evidence>
<dbReference type="SUPFAM" id="SSF52540">
    <property type="entry name" value="P-loop containing nucleoside triphosphate hydrolases"/>
    <property type="match status" value="2"/>
</dbReference>
<organism evidence="2 3">
    <name type="scientific">Caryophanon latum</name>
    <dbReference type="NCBI Taxonomy" id="33977"/>
    <lineage>
        <taxon>Bacteria</taxon>
        <taxon>Bacillati</taxon>
        <taxon>Bacillota</taxon>
        <taxon>Bacilli</taxon>
        <taxon>Bacillales</taxon>
        <taxon>Caryophanaceae</taxon>
        <taxon>Caryophanon</taxon>
    </lineage>
</organism>
<dbReference type="Gene3D" id="3.40.50.300">
    <property type="entry name" value="P-loop containing nucleotide triphosphate hydrolases"/>
    <property type="match status" value="1"/>
</dbReference>
<dbReference type="InterPro" id="IPR018647">
    <property type="entry name" value="SLFN_3-like_DNA/RNA_helicase"/>
</dbReference>
<gene>
    <name evidence="2" type="ORF">A6K76_05320</name>
</gene>
<feature type="domain" description="Schlafen group 3-like DNA/RNA helicase" evidence="1">
    <location>
        <begin position="266"/>
        <end position="609"/>
    </location>
</feature>
<reference evidence="2 3" key="1">
    <citation type="submission" date="2016-07" db="EMBL/GenBank/DDBJ databases">
        <title>Caryophanon latum genome sequencing.</title>
        <authorList>
            <person name="Verma A."/>
            <person name="Pal Y."/>
            <person name="Krishnamurthi S."/>
        </authorList>
    </citation>
    <scope>NUCLEOTIDE SEQUENCE [LARGE SCALE GENOMIC DNA]</scope>
    <source>
        <strain evidence="2 3">DSM 14151</strain>
    </source>
</reference>
<dbReference type="OrthoDB" id="3193269at2"/>
<protein>
    <submittedName>
        <fullName evidence="2">ATP-binding protein</fullName>
    </submittedName>
</protein>
<dbReference type="InterPro" id="IPR027417">
    <property type="entry name" value="P-loop_NTPase"/>
</dbReference>
<dbReference type="RefSeq" id="WP_066461710.1">
    <property type="nucleotide sequence ID" value="NZ_MATO01000008.1"/>
</dbReference>
<dbReference type="Pfam" id="PF09848">
    <property type="entry name" value="SLFN-g3_helicase"/>
    <property type="match status" value="1"/>
</dbReference>
<dbReference type="EMBL" id="MATO01000008">
    <property type="protein sequence ID" value="OCS93458.1"/>
    <property type="molecule type" value="Genomic_DNA"/>
</dbReference>
<dbReference type="GO" id="GO:0005524">
    <property type="term" value="F:ATP binding"/>
    <property type="evidence" value="ECO:0007669"/>
    <property type="project" value="UniProtKB-KW"/>
</dbReference>
<evidence type="ECO:0000313" key="3">
    <source>
        <dbReference type="Proteomes" id="UP000093482"/>
    </source>
</evidence>
<evidence type="ECO:0000313" key="2">
    <source>
        <dbReference type="EMBL" id="OCS93458.1"/>
    </source>
</evidence>
<comment type="caution">
    <text evidence="2">The sequence shown here is derived from an EMBL/GenBank/DDBJ whole genome shotgun (WGS) entry which is preliminary data.</text>
</comment>
<keyword evidence="3" id="KW-1185">Reference proteome</keyword>
<name>A0A1C0Z268_9BACL</name>
<sequence length="645" mass="73100">MIIYEANIAEFLADVENEVIVDRLYGVYQEKIGRTSKSEIRSWDQSLQRMSNVLRDRDIPKDAKAAIEFKIPNTGKRVDFIIAGNDGVNDHAVIVELKQWEAVDKVERLDAVVVETYVGGGKRQTTHPSYQAWSYAALIEDFNEEVRNRPIHLKPCAYLHNYIVDDNDPLVDGHYAEHIDKAPVFRKGEMAQLRSFIKTYIKQGDVNDIIGSIENGRIKPSKSLQDSMAAMLQGNDEFIMIDDQKVVYEQILHYASECIAQQKKGTFIVKGGPGTGKSVLGINLLVQLIQDDYFAMYVTKNSAPRDVYATKLKGTMKKKSIDNLFKGSGSFHAADKDEFDVLIVDEAHRLNEKSGLFSNLGENQVKELLNSAKFSVFFIDEAQRVTLKDIGSVGLIRQFAKELGIDVYESELSSQFRCDGSDGYIAWLDDVLGIRETANTHDLGMDYDIQIVDSPNVLRDRIREKNVRNNKSRIVAGYCWEWQKDGKNDRNVHDIVIDEHQFGMSWNLGNDIWAIAEQSVDEAGCIHTCQGLEFDYVGVIIGDDLRYENGTIITDYTKRAKTDQSIKGIKKWMKEQPEQATEAVDAIIRNTYRTLMTRGQKGCYIYCTDSALAQYLKDRLHHVYAERADVSRALVAEAKGTYVVK</sequence>
<dbReference type="AlphaFoldDB" id="A0A1C0Z268"/>